<evidence type="ECO:0000313" key="2">
    <source>
        <dbReference type="EMBL" id="MBK1815097.1"/>
    </source>
</evidence>
<protein>
    <recommendedName>
        <fullName evidence="1">Immunity MXAN-0049 protein domain-containing protein</fullName>
    </recommendedName>
</protein>
<dbReference type="InterPro" id="IPR012433">
    <property type="entry name" value="Imm11"/>
</dbReference>
<dbReference type="AlphaFoldDB" id="A0A934R1M0"/>
<evidence type="ECO:0000313" key="3">
    <source>
        <dbReference type="Proteomes" id="UP000600139"/>
    </source>
</evidence>
<keyword evidence="3" id="KW-1185">Reference proteome</keyword>
<proteinExistence type="predicted"/>
<dbReference type="EMBL" id="JAENIK010000005">
    <property type="protein sequence ID" value="MBK1815097.1"/>
    <property type="molecule type" value="Genomic_DNA"/>
</dbReference>
<feature type="domain" description="Immunity MXAN-0049 protein" evidence="1">
    <location>
        <begin position="39"/>
        <end position="126"/>
    </location>
</feature>
<accession>A0A934R1M0</accession>
<dbReference type="RefSeq" id="WP_200350067.1">
    <property type="nucleotide sequence ID" value="NZ_BAABHZ010000005.1"/>
</dbReference>
<comment type="caution">
    <text evidence="2">The sequence shown here is derived from an EMBL/GenBank/DDBJ whole genome shotgun (WGS) entry which is preliminary data.</text>
</comment>
<dbReference type="Proteomes" id="UP000600139">
    <property type="component" value="Unassembled WGS sequence"/>
</dbReference>
<reference evidence="2" key="1">
    <citation type="submission" date="2021-01" db="EMBL/GenBank/DDBJ databases">
        <title>Modified the classification status of verrucomicrobia.</title>
        <authorList>
            <person name="Feng X."/>
        </authorList>
    </citation>
    <scope>NUCLEOTIDE SEQUENCE</scope>
    <source>
        <strain evidence="2">JCM 18052</strain>
    </source>
</reference>
<dbReference type="Pfam" id="PF07791">
    <property type="entry name" value="Imm11"/>
    <property type="match status" value="1"/>
</dbReference>
<gene>
    <name evidence="2" type="ORF">JIN84_05710</name>
</gene>
<name>A0A934R1M0_9BACT</name>
<organism evidence="2 3">
    <name type="scientific">Luteolibacter yonseiensis</name>
    <dbReference type="NCBI Taxonomy" id="1144680"/>
    <lineage>
        <taxon>Bacteria</taxon>
        <taxon>Pseudomonadati</taxon>
        <taxon>Verrucomicrobiota</taxon>
        <taxon>Verrucomicrobiia</taxon>
        <taxon>Verrucomicrobiales</taxon>
        <taxon>Verrucomicrobiaceae</taxon>
        <taxon>Luteolibacter</taxon>
    </lineage>
</organism>
<sequence length="129" mass="14288">MYLEPGALVYAGSVHLSAVGRILEASGEVLPARVERNPEPFHVLNVLATYDCLDMEASKYRMAGTAVAEISDHVFKPDTIGDLSIFKTQVRQNVAIYTVADRGDPENEFYHQYHNAGLTGLAFEKVWSD</sequence>
<evidence type="ECO:0000259" key="1">
    <source>
        <dbReference type="Pfam" id="PF07791"/>
    </source>
</evidence>